<dbReference type="GO" id="GO:0032259">
    <property type="term" value="P:methylation"/>
    <property type="evidence" value="ECO:0007669"/>
    <property type="project" value="UniProtKB-KW"/>
</dbReference>
<dbReference type="SUPFAM" id="SSF53335">
    <property type="entry name" value="S-adenosyl-L-methionine-dependent methyltransferases"/>
    <property type="match status" value="1"/>
</dbReference>
<dbReference type="Gene3D" id="3.40.50.150">
    <property type="entry name" value="Vaccinia Virus protein VP39"/>
    <property type="match status" value="1"/>
</dbReference>
<dbReference type="Proteomes" id="UP000190102">
    <property type="component" value="Unassembled WGS sequence"/>
</dbReference>
<dbReference type="Pfam" id="PF08003">
    <property type="entry name" value="Methyltransf_9"/>
    <property type="match status" value="1"/>
</dbReference>
<dbReference type="RefSeq" id="WP_078788440.1">
    <property type="nucleotide sequence ID" value="NZ_FUWR01000001.1"/>
</dbReference>
<dbReference type="InterPro" id="IPR029063">
    <property type="entry name" value="SAM-dependent_MTases_sf"/>
</dbReference>
<evidence type="ECO:0000313" key="1">
    <source>
        <dbReference type="EMBL" id="SJZ34511.1"/>
    </source>
</evidence>
<dbReference type="GO" id="GO:0008168">
    <property type="term" value="F:methyltransferase activity"/>
    <property type="evidence" value="ECO:0007669"/>
    <property type="project" value="UniProtKB-KW"/>
</dbReference>
<gene>
    <name evidence="1" type="ORF">SAMN02745119_00123</name>
</gene>
<accession>A0A1T4JWJ3</accession>
<keyword evidence="1" id="KW-0489">Methyltransferase</keyword>
<dbReference type="EMBL" id="FUWR01000001">
    <property type="protein sequence ID" value="SJZ34511.1"/>
    <property type="molecule type" value="Genomic_DNA"/>
</dbReference>
<protein>
    <submittedName>
        <fullName evidence="1">tRNA (Mo5U34)-methyltransferase</fullName>
    </submittedName>
</protein>
<reference evidence="2" key="1">
    <citation type="submission" date="2017-02" db="EMBL/GenBank/DDBJ databases">
        <authorList>
            <person name="Varghese N."/>
            <person name="Submissions S."/>
        </authorList>
    </citation>
    <scope>NUCLEOTIDE SEQUENCE [LARGE SCALE GENOMIC DNA]</scope>
    <source>
        <strain evidence="2">ATCC BAA-34</strain>
    </source>
</reference>
<name>A0A1T4JWJ3_9BACT</name>
<dbReference type="OrthoDB" id="9765084at2"/>
<evidence type="ECO:0000313" key="2">
    <source>
        <dbReference type="Proteomes" id="UP000190102"/>
    </source>
</evidence>
<dbReference type="AlphaFoldDB" id="A0A1T4JWJ3"/>
<keyword evidence="1" id="KW-0808">Transferase</keyword>
<organism evidence="1 2">
    <name type="scientific">Trichlorobacter thiogenes</name>
    <dbReference type="NCBI Taxonomy" id="115783"/>
    <lineage>
        <taxon>Bacteria</taxon>
        <taxon>Pseudomonadati</taxon>
        <taxon>Thermodesulfobacteriota</taxon>
        <taxon>Desulfuromonadia</taxon>
        <taxon>Geobacterales</taxon>
        <taxon>Geobacteraceae</taxon>
        <taxon>Trichlorobacter</taxon>
    </lineage>
</organism>
<dbReference type="STRING" id="115783.SAMN02745119_00123"/>
<keyword evidence="2" id="KW-1185">Reference proteome</keyword>
<proteinExistence type="predicted"/>
<dbReference type="InterPro" id="IPR027555">
    <property type="entry name" value="Mo5U34_MeTrfas-like"/>
</dbReference>
<dbReference type="CDD" id="cd02440">
    <property type="entry name" value="AdoMet_MTases"/>
    <property type="match status" value="1"/>
</dbReference>
<sequence length="244" mass="27777">MTTDEVKARIAAFPFWYHKIELQEGIVTPGWAPINQEAYGIPERLDGKRVLDVGAWDGFWTFEALKRGASQVVAIDDFSDYLGSLDGRDRRAWESFDLCREVLGYSEWQCPRFDMSVYDLRPELFGHFDIIFFFGTIYHLRHPLLALDRLAAVCKEQLYVESAILDDFSPYRGGAGAGYAGGQMVMEFYPGRQYGNNETNWWVPTLACLGYMVKSAGFEDVQGWKLTDSPADLSQCRGFVRGSR</sequence>